<accession>A0A6C0HLG1</accession>
<evidence type="ECO:0000313" key="2">
    <source>
        <dbReference type="EMBL" id="QHT81472.1"/>
    </source>
</evidence>
<name>A0A6C0HLG1_9ZZZZ</name>
<reference evidence="2" key="1">
    <citation type="journal article" date="2020" name="Nature">
        <title>Giant virus diversity and host interactions through global metagenomics.</title>
        <authorList>
            <person name="Schulz F."/>
            <person name="Roux S."/>
            <person name="Paez-Espino D."/>
            <person name="Jungbluth S."/>
            <person name="Walsh D.A."/>
            <person name="Denef V.J."/>
            <person name="McMahon K.D."/>
            <person name="Konstantinidis K.T."/>
            <person name="Eloe-Fadrosh E.A."/>
            <person name="Kyrpides N.C."/>
            <person name="Woyke T."/>
        </authorList>
    </citation>
    <scope>NUCLEOTIDE SEQUENCE</scope>
    <source>
        <strain evidence="2">GVMAG-M-3300023184-13</strain>
    </source>
</reference>
<feature type="transmembrane region" description="Helical" evidence="1">
    <location>
        <begin position="81"/>
        <end position="100"/>
    </location>
</feature>
<dbReference type="EMBL" id="MN739983">
    <property type="protein sequence ID" value="QHT81472.1"/>
    <property type="molecule type" value="Genomic_DNA"/>
</dbReference>
<keyword evidence="1" id="KW-0472">Membrane</keyword>
<keyword evidence="1" id="KW-1133">Transmembrane helix</keyword>
<protein>
    <submittedName>
        <fullName evidence="2">Uncharacterized protein</fullName>
    </submittedName>
</protein>
<sequence length="119" mass="13332">MTDALENQIKAGEWTLFDKVMYGGLGFGSFCVPTNLFKVLFTVIFPPLGEVINIVGDFVIDQFPYITYDSLKAIAENLNRIIYSFVLTSMFYIPGLIYTLSNISCNKQTSNQVIVKPKG</sequence>
<evidence type="ECO:0000256" key="1">
    <source>
        <dbReference type="SAM" id="Phobius"/>
    </source>
</evidence>
<dbReference type="AlphaFoldDB" id="A0A6C0HLG1"/>
<keyword evidence="1" id="KW-0812">Transmembrane</keyword>
<organism evidence="2">
    <name type="scientific">viral metagenome</name>
    <dbReference type="NCBI Taxonomy" id="1070528"/>
    <lineage>
        <taxon>unclassified sequences</taxon>
        <taxon>metagenomes</taxon>
        <taxon>organismal metagenomes</taxon>
    </lineage>
</organism>
<proteinExistence type="predicted"/>